<evidence type="ECO:0000259" key="3">
    <source>
        <dbReference type="Pfam" id="PF15636"/>
    </source>
</evidence>
<dbReference type="InterPro" id="IPR044023">
    <property type="entry name" value="Ig_7"/>
</dbReference>
<sequence>MRGLRFAFFIFLYVLSQNVMGQNISNINISGPTSVTFGSNATYNIVFWSNYQQVEPPYGDYQWTYSGGNVMLNTMSQLQLNFNTSGNIFITYQFATFDNYFFDQLMVQVTGNTCNGVNASAQDVSRIGSGPVTLVANPAPAGFTYQWYAANGTTLLSSSQNYTTPTISTTTTYQLAYRHSASGCITGKIPVRAVVSGHNVIKKYTAQIPITNESALKTSNNIASQKSFTYYDGLGRPIQEVQLQSSPLGRDVILPIIYDMYGRQPKNYLPYSRNIDALSGDYRPQAVSEQKAFYDAHVGVNAGNFAFRENIYDNSPLNRVVKSHAPGQPWAKSAIGGGNKSVNVDYLPNVSADKVMLWEIIDNRPVAYRYYNPGTLYKTATTDEDGNILIEFKDLQERVVLKKVQAPANTWANTYYVYDDFGNLSYVLPPEAVKSYDNTNLVLPTGYHLVTENVNYASIAGVSGGKVAYIPSATVTVSPGTTLSPGVEIKLHGIMPTQDHLDNWAFQYKYDGRNRLVQKQVPGSREVYMVYDKLDRLVLSQDGNQRSGTKWTFIKYDAFGRAVITGEKVIPGTLATIRSNVHNHNVLFEAYTGIGVTKYANNAYPASVTDPEIHSVTYYDDYRFTTKTFSLPSGQFNTTDGKILPAVFTSVKGQVTGSKVKVLGTASKYVETVNFYDDRYRLVQSNMLNHKNGNDVFTTQYDFAGRVRKTYLQQHNPAADIKTVNIAQDYSYDHAGRLKTVSHSINGATAVTLLHNTYNELGELVRKVLANGYEDIGYAYNMRGWLTKINNLSDGTPKLFEMDLKYNDAPTPRFNGNIGQTAWKTPHESMTNRYDFKYDQMNRLTEAIYSNGGASPMNFNVPNISYDLNGNIKTLQRRGNHNDTPNQLIDNLTYTYAKGNQLSKVTDVSGMDSGFKDGVNLEEEYVYDANGNMVLDRNKGITSITYNHLNLPAKVTFTASKFIEYTYDASGSKLSQKTVDGGTTKITDYVGGFVYEDNRLQFLQHEEGRVVASRNDAGAFQHFEYQYYLKDHLGNVRATFKTEANVDRYMANFESASGAYENNYFSRYGEVTRINADIFNKTAGTSNSYSIRLTGAANQKYGLAKSLAVKPGDKVEAEVYVKYLDPSTKGSPGTAFAQLVSNLAHNASTVVVDGAVASASNPMPFGGLMGYGGDISTGPKAYLNILVFDQNYQLLSSSYIPVTSAARETGTNAPHQQLKTTPITIEKPGYVYIYTSNENPTPVEVFFDDFKVTHTNSIIVQKDDYYPFGMTFNSYSAPSGVGQKYLFNGKELIEDNGLQYYDFGARMYDPVIGRWGVVDPMAEKMRRHSPYNYAFNNPIRFIDPDGMAPSDIVLRGANNSSVTVKTDLVDITLNASGLGVDFGGNYTLSGNNVLQAAVDIGGVFDPTPTLDIIGGGMSLRSGDYWGAVQSGFGAALPFAGDLAKAPKIAKGLGVISDAIQESKNLNSLRRSGVRKAWNQEKALVESGAEGTRNWTKAELFELKETGKVKGYEGHHINSVKSNPEMAGNPDNVEFVKKGKEHLDKHDGNYRNPSSGEVIKRN</sequence>
<dbReference type="NCBIfam" id="TIGR03696">
    <property type="entry name" value="Rhs_assc_core"/>
    <property type="match status" value="1"/>
</dbReference>
<reference evidence="6 7" key="1">
    <citation type="submission" date="2014-04" db="EMBL/GenBank/DDBJ databases">
        <title>Characterization and application of a salt tolerant electro-active bacterium.</title>
        <authorList>
            <person name="Yang L."/>
            <person name="Wei S."/>
            <person name="Tay Q.X.M."/>
        </authorList>
    </citation>
    <scope>NUCLEOTIDE SEQUENCE [LARGE SCALE GENOMIC DNA]</scope>
    <source>
        <strain evidence="6 7">LY1</strain>
    </source>
</reference>
<protein>
    <recommendedName>
        <fullName evidence="8">RHS repeat-associated core domain-containing protein</fullName>
    </recommendedName>
</protein>
<dbReference type="InterPro" id="IPR022385">
    <property type="entry name" value="Rhs_assc_core"/>
</dbReference>
<accession>A0A074KNX8</accession>
<dbReference type="STRING" id="1048983.EL17_24045"/>
<dbReference type="Pfam" id="PF19081">
    <property type="entry name" value="Ig_7"/>
    <property type="match status" value="1"/>
</dbReference>
<dbReference type="Pfam" id="PF20041">
    <property type="entry name" value="DUF6443"/>
    <property type="match status" value="1"/>
</dbReference>
<keyword evidence="7" id="KW-1185">Reference proteome</keyword>
<evidence type="ECO:0000256" key="1">
    <source>
        <dbReference type="SAM" id="MobiDB-lite"/>
    </source>
</evidence>
<evidence type="ECO:0000259" key="5">
    <source>
        <dbReference type="Pfam" id="PF20041"/>
    </source>
</evidence>
<comment type="caution">
    <text evidence="6">The sequence shown here is derived from an EMBL/GenBank/DDBJ whole genome shotgun (WGS) entry which is preliminary data.</text>
</comment>
<dbReference type="PANTHER" id="PTHR32305:SF15">
    <property type="entry name" value="PROTEIN RHSA-RELATED"/>
    <property type="match status" value="1"/>
</dbReference>
<feature type="region of interest" description="Disordered" evidence="1">
    <location>
        <begin position="1513"/>
        <end position="1561"/>
    </location>
</feature>
<organism evidence="6 7">
    <name type="scientific">Anditalea andensis</name>
    <dbReference type="NCBI Taxonomy" id="1048983"/>
    <lineage>
        <taxon>Bacteria</taxon>
        <taxon>Pseudomonadati</taxon>
        <taxon>Bacteroidota</taxon>
        <taxon>Cytophagia</taxon>
        <taxon>Cytophagales</taxon>
        <taxon>Cytophagaceae</taxon>
        <taxon>Anditalea</taxon>
    </lineage>
</organism>
<evidence type="ECO:0008006" key="8">
    <source>
        <dbReference type="Google" id="ProtNLM"/>
    </source>
</evidence>
<dbReference type="EMBL" id="JMIH01000052">
    <property type="protein sequence ID" value="KEO71621.1"/>
    <property type="molecule type" value="Genomic_DNA"/>
</dbReference>
<dbReference type="Pfam" id="PF15636">
    <property type="entry name" value="Tox-GHH"/>
    <property type="match status" value="1"/>
</dbReference>
<evidence type="ECO:0000313" key="6">
    <source>
        <dbReference type="EMBL" id="KEO71621.1"/>
    </source>
</evidence>
<feature type="domain" description="Ig-like" evidence="4">
    <location>
        <begin position="128"/>
        <end position="195"/>
    </location>
</feature>
<dbReference type="InterPro" id="IPR050708">
    <property type="entry name" value="T6SS_VgrG/RHS"/>
</dbReference>
<evidence type="ECO:0000256" key="2">
    <source>
        <dbReference type="SAM" id="SignalP"/>
    </source>
</evidence>
<feature type="domain" description="DUF6443" evidence="5">
    <location>
        <begin position="203"/>
        <end position="334"/>
    </location>
</feature>
<feature type="compositionally biased region" description="Basic and acidic residues" evidence="1">
    <location>
        <begin position="1533"/>
        <end position="1548"/>
    </location>
</feature>
<dbReference type="RefSeq" id="WP_035079988.1">
    <property type="nucleotide sequence ID" value="NZ_JMIH01000052.1"/>
</dbReference>
<dbReference type="PANTHER" id="PTHR32305">
    <property type="match status" value="1"/>
</dbReference>
<evidence type="ECO:0000313" key="7">
    <source>
        <dbReference type="Proteomes" id="UP000027821"/>
    </source>
</evidence>
<proteinExistence type="predicted"/>
<evidence type="ECO:0000259" key="4">
    <source>
        <dbReference type="Pfam" id="PF19081"/>
    </source>
</evidence>
<feature type="chain" id="PRO_5001695460" description="RHS repeat-associated core domain-containing protein" evidence="2">
    <location>
        <begin position="22"/>
        <end position="1561"/>
    </location>
</feature>
<name>A0A074KNX8_9BACT</name>
<dbReference type="InterPro" id="IPR028916">
    <property type="entry name" value="Tox-GHH_dom"/>
</dbReference>
<gene>
    <name evidence="6" type="ORF">EL17_24045</name>
</gene>
<dbReference type="Gene3D" id="2.180.10.10">
    <property type="entry name" value="RHS repeat-associated core"/>
    <property type="match status" value="2"/>
</dbReference>
<dbReference type="Proteomes" id="UP000027821">
    <property type="component" value="Unassembled WGS sequence"/>
</dbReference>
<dbReference type="InterPro" id="IPR045619">
    <property type="entry name" value="DUF6443"/>
</dbReference>
<dbReference type="OrthoDB" id="976756at2"/>
<feature type="domain" description="Tox-GHH" evidence="3">
    <location>
        <begin position="1463"/>
        <end position="1536"/>
    </location>
</feature>
<dbReference type="eggNOG" id="COG3209">
    <property type="taxonomic scope" value="Bacteria"/>
</dbReference>
<keyword evidence="2" id="KW-0732">Signal</keyword>
<feature type="signal peptide" evidence="2">
    <location>
        <begin position="1"/>
        <end position="21"/>
    </location>
</feature>